<dbReference type="PANTHER" id="PTHR39599">
    <property type="entry name" value="GPI-ANCHORED PROTEIN (EUROFUNG)-RELATED-RELATED"/>
    <property type="match status" value="1"/>
</dbReference>
<reference evidence="3 4" key="1">
    <citation type="journal article" date="2016" name="Genome Announc.">
        <title>Genome Sequence of Madurella mycetomatis mm55, Isolated from a Human Mycetoma Case in Sudan.</title>
        <authorList>
            <person name="Smit S."/>
            <person name="Derks M.F."/>
            <person name="Bervoets S."/>
            <person name="Fahal A."/>
            <person name="van Leeuwen W."/>
            <person name="van Belkum A."/>
            <person name="van de Sande W.W."/>
        </authorList>
    </citation>
    <scope>NUCLEOTIDE SEQUENCE [LARGE SCALE GENOMIC DNA]</scope>
    <source>
        <strain evidence="4">mm55</strain>
    </source>
</reference>
<dbReference type="EMBL" id="LCTW02000027">
    <property type="protein sequence ID" value="KXX81802.1"/>
    <property type="molecule type" value="Genomic_DNA"/>
</dbReference>
<feature type="chain" id="PRO_5008043946" evidence="2">
    <location>
        <begin position="23"/>
        <end position="434"/>
    </location>
</feature>
<dbReference type="STRING" id="100816.A0A175WE54"/>
<keyword evidence="4" id="KW-1185">Reference proteome</keyword>
<name>A0A175WE54_9PEZI</name>
<dbReference type="Proteomes" id="UP000078237">
    <property type="component" value="Unassembled WGS sequence"/>
</dbReference>
<dbReference type="AlphaFoldDB" id="A0A175WE54"/>
<proteinExistence type="predicted"/>
<organism evidence="3 4">
    <name type="scientific">Madurella mycetomatis</name>
    <dbReference type="NCBI Taxonomy" id="100816"/>
    <lineage>
        <taxon>Eukaryota</taxon>
        <taxon>Fungi</taxon>
        <taxon>Dikarya</taxon>
        <taxon>Ascomycota</taxon>
        <taxon>Pezizomycotina</taxon>
        <taxon>Sordariomycetes</taxon>
        <taxon>Sordariomycetidae</taxon>
        <taxon>Sordariales</taxon>
        <taxon>Sordariales incertae sedis</taxon>
        <taxon>Madurella</taxon>
    </lineage>
</organism>
<feature type="compositionally biased region" description="Pro residues" evidence="1">
    <location>
        <begin position="225"/>
        <end position="235"/>
    </location>
</feature>
<sequence>MRSLPPSLWLLIAAQLDARARAQADLQPRPDLLPTAIRKMPPDQGAKFHHSYCAFPDDDIFAPVPVKPFVVIAARHAHEEDDYLRLAANSSAELSLRPPFALVSGREEQDDTPAAADSDSAWVLFRRAASALAFLEKRQWACPSGTTSCSSIGFPNSCCQEGETCVEVADTGLGPVGCCPRGATCGGGVSGCGDGSTACASEIGGGCCIPGFICAGIGCIRPAPSQPPSSSPPPSSTSTPTTITRSSTPQPTTGTETQTSTAGAGAPFRPTSSSADDPPPPTSTFCPTGFYPCLAHAGGGCCQTGRDCQTTSCPAPTEMTTVVDGNGVTVVVPVGDGVPSSTGAGSCAEGWFLCGTEAGPVAGCCPTGYRCGTASCSIAGTATVAKELPSNSGSRLRGGNGWVGLMVGFGGGCRCYWFWLDMTKRGREEGGRGE</sequence>
<evidence type="ECO:0000313" key="3">
    <source>
        <dbReference type="EMBL" id="KXX81802.1"/>
    </source>
</evidence>
<feature type="signal peptide" evidence="2">
    <location>
        <begin position="1"/>
        <end position="22"/>
    </location>
</feature>
<dbReference type="PANTHER" id="PTHR39599:SF2">
    <property type="entry name" value="ANCHORED PROTEIN, PUTATIVE (AFU_ORTHOLOGUE AFUA_1G09650)-RELATED"/>
    <property type="match status" value="1"/>
</dbReference>
<keyword evidence="2" id="KW-0732">Signal</keyword>
<evidence type="ECO:0000256" key="2">
    <source>
        <dbReference type="SAM" id="SignalP"/>
    </source>
</evidence>
<dbReference type="OrthoDB" id="2426396at2759"/>
<comment type="caution">
    <text evidence="3">The sequence shown here is derived from an EMBL/GenBank/DDBJ whole genome shotgun (WGS) entry which is preliminary data.</text>
</comment>
<protein>
    <submittedName>
        <fullName evidence="3">Uncharacterized protein</fullName>
    </submittedName>
</protein>
<dbReference type="VEuPathDB" id="FungiDB:MMYC01_202960"/>
<feature type="region of interest" description="Disordered" evidence="1">
    <location>
        <begin position="225"/>
        <end position="281"/>
    </location>
</feature>
<evidence type="ECO:0000256" key="1">
    <source>
        <dbReference type="SAM" id="MobiDB-lite"/>
    </source>
</evidence>
<gene>
    <name evidence="3" type="ORF">MMYC01_202960</name>
</gene>
<accession>A0A175WE54</accession>
<evidence type="ECO:0000313" key="4">
    <source>
        <dbReference type="Proteomes" id="UP000078237"/>
    </source>
</evidence>
<feature type="compositionally biased region" description="Low complexity" evidence="1">
    <location>
        <begin position="236"/>
        <end position="276"/>
    </location>
</feature>